<feature type="compositionally biased region" description="Low complexity" evidence="1">
    <location>
        <begin position="1"/>
        <end position="16"/>
    </location>
</feature>
<gene>
    <name evidence="3" type="ORF">F8388_013360</name>
</gene>
<keyword evidence="2" id="KW-0812">Transmembrane</keyword>
<keyword evidence="2" id="KW-0472">Membrane</keyword>
<dbReference type="EMBL" id="JAATIP010000131">
    <property type="protein sequence ID" value="KAF4369031.1"/>
    <property type="molecule type" value="Genomic_DNA"/>
</dbReference>
<sequence length="139" mass="14881">MRGRSYSYSPSPTRGYSSRRRRSPSPRGRYGGRDRDLPTSLLVRNLRLDCSVEDCIQQGGLQVAIPDHHAMPEPILAVQTIIPHLLDEDITRGQCLPGTEDTGAGHIQGHLMVLGATALAGAGAAATALSILDRSKVLA</sequence>
<keyword evidence="2" id="KW-1133">Transmembrane helix</keyword>
<feature type="region of interest" description="Disordered" evidence="1">
    <location>
        <begin position="1"/>
        <end position="36"/>
    </location>
</feature>
<accession>A0A7J6FEB5</accession>
<comment type="caution">
    <text evidence="3">The sequence shown here is derived from an EMBL/GenBank/DDBJ whole genome shotgun (WGS) entry which is preliminary data.</text>
</comment>
<dbReference type="Proteomes" id="UP000525078">
    <property type="component" value="Unassembled WGS sequence"/>
</dbReference>
<protein>
    <submittedName>
        <fullName evidence="3">Uncharacterized protein</fullName>
    </submittedName>
</protein>
<name>A0A7J6FEB5_CANSA</name>
<evidence type="ECO:0000313" key="3">
    <source>
        <dbReference type="EMBL" id="KAF4369031.1"/>
    </source>
</evidence>
<evidence type="ECO:0000313" key="4">
    <source>
        <dbReference type="Proteomes" id="UP000525078"/>
    </source>
</evidence>
<evidence type="ECO:0000256" key="2">
    <source>
        <dbReference type="SAM" id="Phobius"/>
    </source>
</evidence>
<feature type="transmembrane region" description="Helical" evidence="2">
    <location>
        <begin position="111"/>
        <end position="132"/>
    </location>
</feature>
<reference evidence="3 4" key="1">
    <citation type="journal article" date="2020" name="bioRxiv">
        <title>Sequence and annotation of 42 cannabis genomes reveals extensive copy number variation in cannabinoid synthesis and pathogen resistance genes.</title>
        <authorList>
            <person name="Mckernan K.J."/>
            <person name="Helbert Y."/>
            <person name="Kane L.T."/>
            <person name="Ebling H."/>
            <person name="Zhang L."/>
            <person name="Liu B."/>
            <person name="Eaton Z."/>
            <person name="Mclaughlin S."/>
            <person name="Kingan S."/>
            <person name="Baybayan P."/>
            <person name="Concepcion G."/>
            <person name="Jordan M."/>
            <person name="Riva A."/>
            <person name="Barbazuk W."/>
            <person name="Harkins T."/>
        </authorList>
    </citation>
    <scope>NUCLEOTIDE SEQUENCE [LARGE SCALE GENOMIC DNA]</scope>
    <source>
        <strain evidence="4">cv. Jamaican Lion 4</strain>
        <tissue evidence="3">Leaf</tissue>
    </source>
</reference>
<evidence type="ECO:0000256" key="1">
    <source>
        <dbReference type="SAM" id="MobiDB-lite"/>
    </source>
</evidence>
<organism evidence="3 4">
    <name type="scientific">Cannabis sativa</name>
    <name type="common">Hemp</name>
    <name type="synonym">Marijuana</name>
    <dbReference type="NCBI Taxonomy" id="3483"/>
    <lineage>
        <taxon>Eukaryota</taxon>
        <taxon>Viridiplantae</taxon>
        <taxon>Streptophyta</taxon>
        <taxon>Embryophyta</taxon>
        <taxon>Tracheophyta</taxon>
        <taxon>Spermatophyta</taxon>
        <taxon>Magnoliopsida</taxon>
        <taxon>eudicotyledons</taxon>
        <taxon>Gunneridae</taxon>
        <taxon>Pentapetalae</taxon>
        <taxon>rosids</taxon>
        <taxon>fabids</taxon>
        <taxon>Rosales</taxon>
        <taxon>Cannabaceae</taxon>
        <taxon>Cannabis</taxon>
    </lineage>
</organism>
<dbReference type="AlphaFoldDB" id="A0A7J6FEB5"/>
<proteinExistence type="predicted"/>